<sequence length="152" mass="17541">MTLQCLPAELRQHIFSYVIDEFEPLSVMKDCSVPSVCRQFQDDVQRVLYCTTIILPPFDEFSSGRLPLAVLPGWRSLVMTIPSRDYYAGETFNHPKRRGLLKRYVECAVDCFPSVLHLEFRLLSSFGHEENIPPEVEDLLKSERFRGVSVKT</sequence>
<evidence type="ECO:0008006" key="3">
    <source>
        <dbReference type="Google" id="ProtNLM"/>
    </source>
</evidence>
<dbReference type="Proteomes" id="UP000308768">
    <property type="component" value="Unassembled WGS sequence"/>
</dbReference>
<protein>
    <recommendedName>
        <fullName evidence="3">F-box domain-containing protein</fullName>
    </recommendedName>
</protein>
<reference evidence="1 2" key="1">
    <citation type="submission" date="2017-03" db="EMBL/GenBank/DDBJ databases">
        <title>Genomes of endolithic fungi from Antarctica.</title>
        <authorList>
            <person name="Coleine C."/>
            <person name="Masonjones S."/>
            <person name="Stajich J.E."/>
        </authorList>
    </citation>
    <scope>NUCLEOTIDE SEQUENCE [LARGE SCALE GENOMIC DNA]</scope>
    <source>
        <strain evidence="1 2">CCFEE 5187</strain>
    </source>
</reference>
<gene>
    <name evidence="1" type="ORF">B0A49_10226</name>
</gene>
<dbReference type="AlphaFoldDB" id="A0A4U0WGT8"/>
<dbReference type="EMBL" id="NAJN01001704">
    <property type="protein sequence ID" value="TKA61638.1"/>
    <property type="molecule type" value="Genomic_DNA"/>
</dbReference>
<accession>A0A4U0WGT8</accession>
<organism evidence="1 2">
    <name type="scientific">Cryomyces minteri</name>
    <dbReference type="NCBI Taxonomy" id="331657"/>
    <lineage>
        <taxon>Eukaryota</taxon>
        <taxon>Fungi</taxon>
        <taxon>Dikarya</taxon>
        <taxon>Ascomycota</taxon>
        <taxon>Pezizomycotina</taxon>
        <taxon>Dothideomycetes</taxon>
        <taxon>Dothideomycetes incertae sedis</taxon>
        <taxon>Cryomyces</taxon>
    </lineage>
</organism>
<dbReference type="OrthoDB" id="4179317at2759"/>
<evidence type="ECO:0000313" key="1">
    <source>
        <dbReference type="EMBL" id="TKA61638.1"/>
    </source>
</evidence>
<comment type="caution">
    <text evidence="1">The sequence shown here is derived from an EMBL/GenBank/DDBJ whole genome shotgun (WGS) entry which is preliminary data.</text>
</comment>
<name>A0A4U0WGT8_9PEZI</name>
<proteinExistence type="predicted"/>
<keyword evidence="2" id="KW-1185">Reference proteome</keyword>
<evidence type="ECO:0000313" key="2">
    <source>
        <dbReference type="Proteomes" id="UP000308768"/>
    </source>
</evidence>